<evidence type="ECO:0000256" key="2">
    <source>
        <dbReference type="ARBA" id="ARBA00012438"/>
    </source>
</evidence>
<evidence type="ECO:0000256" key="7">
    <source>
        <dbReference type="ARBA" id="ARBA00023012"/>
    </source>
</evidence>
<dbReference type="Gene3D" id="3.30.565.10">
    <property type="entry name" value="Histidine kinase-like ATPase, C-terminal domain"/>
    <property type="match status" value="1"/>
</dbReference>
<feature type="domain" description="Histidine kinase" evidence="9">
    <location>
        <begin position="489"/>
        <end position="595"/>
    </location>
</feature>
<dbReference type="GO" id="GO:0000155">
    <property type="term" value="F:phosphorelay sensor kinase activity"/>
    <property type="evidence" value="ECO:0007669"/>
    <property type="project" value="InterPro"/>
</dbReference>
<keyword evidence="8" id="KW-1133">Transmembrane helix</keyword>
<keyword evidence="6" id="KW-0067">ATP-binding</keyword>
<keyword evidence="5 10" id="KW-0418">Kinase</keyword>
<dbReference type="Gene3D" id="3.30.450.20">
    <property type="entry name" value="PAS domain"/>
    <property type="match status" value="2"/>
</dbReference>
<dbReference type="InterPro" id="IPR003594">
    <property type="entry name" value="HATPase_dom"/>
</dbReference>
<keyword evidence="11" id="KW-1185">Reference proteome</keyword>
<dbReference type="EMBL" id="VOQF01000003">
    <property type="protein sequence ID" value="TXC91799.1"/>
    <property type="molecule type" value="Genomic_DNA"/>
</dbReference>
<dbReference type="PRINTS" id="PR00344">
    <property type="entry name" value="BCTRLSENSOR"/>
</dbReference>
<dbReference type="PANTHER" id="PTHR34220:SF7">
    <property type="entry name" value="SENSOR HISTIDINE KINASE YPDA"/>
    <property type="match status" value="1"/>
</dbReference>
<dbReference type="Proteomes" id="UP000321363">
    <property type="component" value="Unassembled WGS sequence"/>
</dbReference>
<evidence type="ECO:0000313" key="11">
    <source>
        <dbReference type="Proteomes" id="UP000321363"/>
    </source>
</evidence>
<dbReference type="GO" id="GO:0005524">
    <property type="term" value="F:ATP binding"/>
    <property type="evidence" value="ECO:0007669"/>
    <property type="project" value="UniProtKB-KW"/>
</dbReference>
<protein>
    <recommendedName>
        <fullName evidence="2">histidine kinase</fullName>
        <ecNumber evidence="2">2.7.13.3</ecNumber>
    </recommendedName>
</protein>
<evidence type="ECO:0000256" key="6">
    <source>
        <dbReference type="ARBA" id="ARBA00022840"/>
    </source>
</evidence>
<feature type="transmembrane region" description="Helical" evidence="8">
    <location>
        <begin position="21"/>
        <end position="41"/>
    </location>
</feature>
<keyword evidence="4" id="KW-0547">Nucleotide-binding</keyword>
<dbReference type="SUPFAM" id="SSF55874">
    <property type="entry name" value="ATPase domain of HSP90 chaperone/DNA topoisomerase II/histidine kinase"/>
    <property type="match status" value="1"/>
</dbReference>
<evidence type="ECO:0000256" key="4">
    <source>
        <dbReference type="ARBA" id="ARBA00022741"/>
    </source>
</evidence>
<dbReference type="EC" id="2.7.13.3" evidence="2"/>
<organism evidence="10 11">
    <name type="scientific">Metabacillus litoralis</name>
    <dbReference type="NCBI Taxonomy" id="152268"/>
    <lineage>
        <taxon>Bacteria</taxon>
        <taxon>Bacillati</taxon>
        <taxon>Bacillota</taxon>
        <taxon>Bacilli</taxon>
        <taxon>Bacillales</taxon>
        <taxon>Bacillaceae</taxon>
        <taxon>Metabacillus</taxon>
    </lineage>
</organism>
<comment type="caution">
    <text evidence="10">The sequence shown here is derived from an EMBL/GenBank/DDBJ whole genome shotgun (WGS) entry which is preliminary data.</text>
</comment>
<keyword evidence="3" id="KW-0808">Transferase</keyword>
<dbReference type="OrthoDB" id="9776552at2"/>
<proteinExistence type="predicted"/>
<dbReference type="InterPro" id="IPR050640">
    <property type="entry name" value="Bact_2-comp_sensor_kinase"/>
</dbReference>
<dbReference type="PANTHER" id="PTHR34220">
    <property type="entry name" value="SENSOR HISTIDINE KINASE YPDA"/>
    <property type="match status" value="1"/>
</dbReference>
<keyword evidence="8" id="KW-0472">Membrane</keyword>
<dbReference type="AlphaFoldDB" id="A0A5C6W7F1"/>
<dbReference type="Gene3D" id="6.10.340.10">
    <property type="match status" value="1"/>
</dbReference>
<evidence type="ECO:0000256" key="1">
    <source>
        <dbReference type="ARBA" id="ARBA00000085"/>
    </source>
</evidence>
<dbReference type="PROSITE" id="PS50109">
    <property type="entry name" value="HIS_KIN"/>
    <property type="match status" value="1"/>
</dbReference>
<dbReference type="SMART" id="SM00387">
    <property type="entry name" value="HATPase_c"/>
    <property type="match status" value="1"/>
</dbReference>
<feature type="transmembrane region" description="Helical" evidence="8">
    <location>
        <begin position="302"/>
        <end position="323"/>
    </location>
</feature>
<evidence type="ECO:0000313" key="10">
    <source>
        <dbReference type="EMBL" id="TXC91799.1"/>
    </source>
</evidence>
<keyword evidence="8" id="KW-0812">Transmembrane</keyword>
<dbReference type="InterPro" id="IPR010559">
    <property type="entry name" value="Sig_transdc_His_kin_internal"/>
</dbReference>
<name>A0A5C6W7F1_9BACI</name>
<comment type="catalytic activity">
    <reaction evidence="1">
        <text>ATP + protein L-histidine = ADP + protein N-phospho-L-histidine.</text>
        <dbReference type="EC" id="2.7.13.3"/>
    </reaction>
</comment>
<dbReference type="RefSeq" id="WP_146946530.1">
    <property type="nucleotide sequence ID" value="NZ_VOQF01000003.1"/>
</dbReference>
<dbReference type="InterPro" id="IPR004358">
    <property type="entry name" value="Sig_transdc_His_kin-like_C"/>
</dbReference>
<reference evidence="10 11" key="1">
    <citation type="journal article" date="2005" name="Int. J. Syst. Evol. Microbiol.">
        <title>Bacillus litoralis sp. nov., isolated from a tidal flat of the Yellow Sea in Korea.</title>
        <authorList>
            <person name="Yoon J.H."/>
            <person name="Oh T.K."/>
        </authorList>
    </citation>
    <scope>NUCLEOTIDE SEQUENCE [LARGE SCALE GENOMIC DNA]</scope>
    <source>
        <strain evidence="10 11">SW-211</strain>
    </source>
</reference>
<dbReference type="GO" id="GO:0016020">
    <property type="term" value="C:membrane"/>
    <property type="evidence" value="ECO:0007669"/>
    <property type="project" value="InterPro"/>
</dbReference>
<evidence type="ECO:0000256" key="8">
    <source>
        <dbReference type="SAM" id="Phobius"/>
    </source>
</evidence>
<gene>
    <name evidence="10" type="ORF">FS935_05275</name>
</gene>
<sequence length="596" mass="69084">MLKKLIPLYSTRSFKTTIISLYLPVIIFFILLISWISYLLAASQIQENAYQNINDTVFQTKHHLENRLTDVFEQLVSLSNDPKTLSIITKDPSEITPEDYIAMDEYINRIYLNHNSMIESVLVDLHRGHFTLSKHDQQAEQIQFDYDKYMKNYKGSKEGFYWRNLHKDDVFLNKNSPNEVISVFKLIGNERSQVNGALLFNIRTDFFERVFNKSLIGDNGYLTLVSKEGYMKSKTVEEEYQLDETVLNYLHTRTEEQGQFEYQKPNGKKMIVIFDTLGVNKWKVAAVFPEEDILKKANYIKYLTIFVIMILIVIAVMIANVIAKFITEPISSLVKNIESVNEKNVHVDLPDFQNAPKEMVILNNGIKNLMTKINSLLNQVKLDQEEKRQLEFSVIHAQINPHFLYNTLYSIKGLCDMGMNKEASDMISALSTFFRISISKGKEIIKIKDEIEHIQNYLYIQEMRYGDDFNYTFDIDQRILSYQTVKLTLQPLIENAIYHGVKQSRGMGEIQIIGYEKENEIIFHVIDNGHGMNEQNLNKIRAEISNKHHSSSNIGIGLRSVHERMKIHFGDQYGLTFSSKLGEGTNVTVTIPKVRE</sequence>
<dbReference type="Pfam" id="PF02518">
    <property type="entry name" value="HATPase_c"/>
    <property type="match status" value="1"/>
</dbReference>
<dbReference type="InterPro" id="IPR036890">
    <property type="entry name" value="HATPase_C_sf"/>
</dbReference>
<dbReference type="InterPro" id="IPR005467">
    <property type="entry name" value="His_kinase_dom"/>
</dbReference>
<evidence type="ECO:0000256" key="3">
    <source>
        <dbReference type="ARBA" id="ARBA00022679"/>
    </source>
</evidence>
<dbReference type="CDD" id="cd18774">
    <property type="entry name" value="PDC2_HK_sensor"/>
    <property type="match status" value="1"/>
</dbReference>
<accession>A0A5C6W7F1</accession>
<evidence type="ECO:0000256" key="5">
    <source>
        <dbReference type="ARBA" id="ARBA00022777"/>
    </source>
</evidence>
<keyword evidence="7" id="KW-0902">Two-component regulatory system</keyword>
<dbReference type="Pfam" id="PF06580">
    <property type="entry name" value="His_kinase"/>
    <property type="match status" value="1"/>
</dbReference>
<evidence type="ECO:0000259" key="9">
    <source>
        <dbReference type="PROSITE" id="PS50109"/>
    </source>
</evidence>